<dbReference type="Proteomes" id="UP000593601">
    <property type="component" value="Chromosome"/>
</dbReference>
<dbReference type="EMBL" id="CP063304">
    <property type="protein sequence ID" value="QOV18522.1"/>
    <property type="molecule type" value="Genomic_DNA"/>
</dbReference>
<protein>
    <submittedName>
        <fullName evidence="5">LacI family DNA-binding transcriptional regulator</fullName>
    </submittedName>
</protein>
<dbReference type="PROSITE" id="PS50932">
    <property type="entry name" value="HTH_LACI_2"/>
    <property type="match status" value="1"/>
</dbReference>
<dbReference type="Pfam" id="PF13407">
    <property type="entry name" value="Peripla_BP_4"/>
    <property type="match status" value="1"/>
</dbReference>
<dbReference type="PROSITE" id="PS00356">
    <property type="entry name" value="HTH_LACI_1"/>
    <property type="match status" value="1"/>
</dbReference>
<dbReference type="PANTHER" id="PTHR30146:SF109">
    <property type="entry name" value="HTH-TYPE TRANSCRIPTIONAL REGULATOR GALS"/>
    <property type="match status" value="1"/>
</dbReference>
<dbReference type="InterPro" id="IPR028082">
    <property type="entry name" value="Peripla_BP_I"/>
</dbReference>
<evidence type="ECO:0000313" key="5">
    <source>
        <dbReference type="EMBL" id="QOV18522.1"/>
    </source>
</evidence>
<dbReference type="InterPro" id="IPR025997">
    <property type="entry name" value="SBP_2_dom"/>
</dbReference>
<gene>
    <name evidence="5" type="ORF">INP51_10925</name>
</gene>
<dbReference type="SUPFAM" id="SSF47413">
    <property type="entry name" value="lambda repressor-like DNA-binding domains"/>
    <property type="match status" value="1"/>
</dbReference>
<evidence type="ECO:0000256" key="2">
    <source>
        <dbReference type="ARBA" id="ARBA00023125"/>
    </source>
</evidence>
<dbReference type="PANTHER" id="PTHR30146">
    <property type="entry name" value="LACI-RELATED TRANSCRIPTIONAL REPRESSOR"/>
    <property type="match status" value="1"/>
</dbReference>
<keyword evidence="2 5" id="KW-0238">DNA-binding</keyword>
<dbReference type="KEGG" id="bliq:INP51_10925"/>
<organism evidence="5 6">
    <name type="scientific">Blautia liquoris</name>
    <dbReference type="NCBI Taxonomy" id="2779518"/>
    <lineage>
        <taxon>Bacteria</taxon>
        <taxon>Bacillati</taxon>
        <taxon>Bacillota</taxon>
        <taxon>Clostridia</taxon>
        <taxon>Lachnospirales</taxon>
        <taxon>Lachnospiraceae</taxon>
        <taxon>Blautia</taxon>
    </lineage>
</organism>
<keyword evidence="1" id="KW-0805">Transcription regulation</keyword>
<dbReference type="InterPro" id="IPR000843">
    <property type="entry name" value="HTH_LacI"/>
</dbReference>
<dbReference type="RefSeq" id="WP_193734884.1">
    <property type="nucleotide sequence ID" value="NZ_CP063304.1"/>
</dbReference>
<keyword evidence="3" id="KW-0804">Transcription</keyword>
<evidence type="ECO:0000259" key="4">
    <source>
        <dbReference type="PROSITE" id="PS50932"/>
    </source>
</evidence>
<sequence length="347" mass="40364">MQKKKVTLKEIAERTGVSLGTVHRAIYGKSGVSEETRARIMEEVVRTNYQIDEAASVLKRRAKKVVVVLPKAHKEDRFYFRGIWKGIQDAAQNMDQYKIYYDFVESDYPLSQIWRELERVYDEKLDEIDGLITMADSEKANIWIGRFAKRGVFTVLLSSYYDEKSSMVSCIKADHARCGILAAEFMDYGIRKEKGKILTFCGDEHIYSNRVYASNFEEKMKEYGYDLIKVEGFGSDEIEKKSREILQRENIQGIFMCNARNTYCICKLVDELNIDRDFLILGTDVYEELIPYFEKGILNAVICQFHWDQGTQAVLKMHKYLSRGIQEQEDHVMPPVLLMKSNVECFL</sequence>
<dbReference type="Gene3D" id="1.10.260.40">
    <property type="entry name" value="lambda repressor-like DNA-binding domains"/>
    <property type="match status" value="1"/>
</dbReference>
<dbReference type="Pfam" id="PF00356">
    <property type="entry name" value="LacI"/>
    <property type="match status" value="1"/>
</dbReference>
<dbReference type="InterPro" id="IPR010982">
    <property type="entry name" value="Lambda_DNA-bd_dom_sf"/>
</dbReference>
<dbReference type="GO" id="GO:0000976">
    <property type="term" value="F:transcription cis-regulatory region binding"/>
    <property type="evidence" value="ECO:0007669"/>
    <property type="project" value="TreeGrafter"/>
</dbReference>
<dbReference type="AlphaFoldDB" id="A0A7M2RGP4"/>
<evidence type="ECO:0000256" key="1">
    <source>
        <dbReference type="ARBA" id="ARBA00023015"/>
    </source>
</evidence>
<name>A0A7M2RGP4_9FIRM</name>
<accession>A0A7M2RGP4</accession>
<proteinExistence type="predicted"/>
<dbReference type="Gene3D" id="3.40.50.2300">
    <property type="match status" value="2"/>
</dbReference>
<dbReference type="CDD" id="cd01392">
    <property type="entry name" value="HTH_LacI"/>
    <property type="match status" value="1"/>
</dbReference>
<keyword evidence="6" id="KW-1185">Reference proteome</keyword>
<dbReference type="GO" id="GO:0003700">
    <property type="term" value="F:DNA-binding transcription factor activity"/>
    <property type="evidence" value="ECO:0007669"/>
    <property type="project" value="TreeGrafter"/>
</dbReference>
<reference evidence="5 6" key="1">
    <citation type="submission" date="2020-10" db="EMBL/GenBank/DDBJ databases">
        <title>Blautia liquoris sp.nov., isolated from the mud in a fermentation cellar used for the production of Chinese strong-flavoured liquor.</title>
        <authorList>
            <person name="Lu L."/>
        </authorList>
    </citation>
    <scope>NUCLEOTIDE SEQUENCE [LARGE SCALE GENOMIC DNA]</scope>
    <source>
        <strain evidence="5 6">LZLJ-3</strain>
    </source>
</reference>
<dbReference type="SUPFAM" id="SSF53822">
    <property type="entry name" value="Periplasmic binding protein-like I"/>
    <property type="match status" value="1"/>
</dbReference>
<dbReference type="SMART" id="SM00354">
    <property type="entry name" value="HTH_LACI"/>
    <property type="match status" value="1"/>
</dbReference>
<evidence type="ECO:0000256" key="3">
    <source>
        <dbReference type="ARBA" id="ARBA00023163"/>
    </source>
</evidence>
<evidence type="ECO:0000313" key="6">
    <source>
        <dbReference type="Proteomes" id="UP000593601"/>
    </source>
</evidence>
<feature type="domain" description="HTH lacI-type" evidence="4">
    <location>
        <begin position="6"/>
        <end position="60"/>
    </location>
</feature>